<keyword evidence="3" id="KW-0597">Phosphoprotein</keyword>
<dbReference type="PANTHER" id="PTHR43065">
    <property type="entry name" value="SENSOR HISTIDINE KINASE"/>
    <property type="match status" value="1"/>
</dbReference>
<dbReference type="InterPro" id="IPR029016">
    <property type="entry name" value="GAF-like_dom_sf"/>
</dbReference>
<dbReference type="Pfam" id="PF02518">
    <property type="entry name" value="HATPase_c"/>
    <property type="match status" value="1"/>
</dbReference>
<keyword evidence="6" id="KW-1133">Transmembrane helix</keyword>
<proteinExistence type="predicted"/>
<dbReference type="Gene3D" id="3.30.450.40">
    <property type="match status" value="1"/>
</dbReference>
<dbReference type="SUPFAM" id="SSF47384">
    <property type="entry name" value="Homodimeric domain of signal transducing histidine kinase"/>
    <property type="match status" value="1"/>
</dbReference>
<dbReference type="SMART" id="SM00065">
    <property type="entry name" value="GAF"/>
    <property type="match status" value="1"/>
</dbReference>
<keyword evidence="4" id="KW-0802">TPR repeat</keyword>
<keyword evidence="8" id="KW-0547">Nucleotide-binding</keyword>
<dbReference type="InterPro" id="IPR011990">
    <property type="entry name" value="TPR-like_helical_dom_sf"/>
</dbReference>
<comment type="caution">
    <text evidence="8">The sequence shown here is derived from an EMBL/GenBank/DDBJ whole genome shotgun (WGS) entry which is preliminary data.</text>
</comment>
<keyword evidence="8" id="KW-0067">ATP-binding</keyword>
<feature type="transmembrane region" description="Helical" evidence="6">
    <location>
        <begin position="565"/>
        <end position="585"/>
    </location>
</feature>
<evidence type="ECO:0000313" key="8">
    <source>
        <dbReference type="EMBL" id="MDN5214535.1"/>
    </source>
</evidence>
<dbReference type="CDD" id="cd00082">
    <property type="entry name" value="HisKA"/>
    <property type="match status" value="1"/>
</dbReference>
<evidence type="ECO:0000256" key="4">
    <source>
        <dbReference type="PROSITE-ProRule" id="PRU00339"/>
    </source>
</evidence>
<dbReference type="RefSeq" id="WP_346759874.1">
    <property type="nucleotide sequence ID" value="NZ_JAUJEB010000005.1"/>
</dbReference>
<dbReference type="PROSITE" id="PS50109">
    <property type="entry name" value="HIS_KIN"/>
    <property type="match status" value="1"/>
</dbReference>
<dbReference type="PANTHER" id="PTHR43065:SF50">
    <property type="entry name" value="HISTIDINE KINASE"/>
    <property type="match status" value="1"/>
</dbReference>
<dbReference type="EMBL" id="JAUJEB010000005">
    <property type="protein sequence ID" value="MDN5214535.1"/>
    <property type="molecule type" value="Genomic_DNA"/>
</dbReference>
<dbReference type="InterPro" id="IPR036890">
    <property type="entry name" value="HATPase_C_sf"/>
</dbReference>
<dbReference type="InterPro" id="IPR036097">
    <property type="entry name" value="HisK_dim/P_sf"/>
</dbReference>
<evidence type="ECO:0000256" key="5">
    <source>
        <dbReference type="SAM" id="Coils"/>
    </source>
</evidence>
<dbReference type="Pfam" id="PF13374">
    <property type="entry name" value="TPR_10"/>
    <property type="match status" value="1"/>
</dbReference>
<dbReference type="SUPFAM" id="SSF81901">
    <property type="entry name" value="HCP-like"/>
    <property type="match status" value="1"/>
</dbReference>
<reference evidence="8" key="1">
    <citation type="submission" date="2023-06" db="EMBL/GenBank/DDBJ databases">
        <title>Genomic of Agaribacillus aureum.</title>
        <authorList>
            <person name="Wang G."/>
        </authorList>
    </citation>
    <scope>NUCLEOTIDE SEQUENCE</scope>
    <source>
        <strain evidence="8">BMA12</strain>
    </source>
</reference>
<keyword evidence="6" id="KW-0472">Membrane</keyword>
<organism evidence="8 9">
    <name type="scientific">Agaribacillus aureus</name>
    <dbReference type="NCBI Taxonomy" id="3051825"/>
    <lineage>
        <taxon>Bacteria</taxon>
        <taxon>Pseudomonadati</taxon>
        <taxon>Bacteroidota</taxon>
        <taxon>Cytophagia</taxon>
        <taxon>Cytophagales</taxon>
        <taxon>Splendidivirgaceae</taxon>
        <taxon>Agaribacillus</taxon>
    </lineage>
</organism>
<feature type="coiled-coil region" evidence="5">
    <location>
        <begin position="587"/>
        <end position="618"/>
    </location>
</feature>
<dbReference type="SUPFAM" id="SSF55874">
    <property type="entry name" value="ATPase domain of HSP90 chaperone/DNA topoisomerase II/histidine kinase"/>
    <property type="match status" value="1"/>
</dbReference>
<dbReference type="SUPFAM" id="SSF55781">
    <property type="entry name" value="GAF domain-like"/>
    <property type="match status" value="1"/>
</dbReference>
<dbReference type="InterPro" id="IPR003018">
    <property type="entry name" value="GAF"/>
</dbReference>
<evidence type="ECO:0000259" key="7">
    <source>
        <dbReference type="PROSITE" id="PS50109"/>
    </source>
</evidence>
<dbReference type="PRINTS" id="PR00344">
    <property type="entry name" value="BCTRLSENSOR"/>
</dbReference>
<accession>A0ABT8LCQ5</accession>
<evidence type="ECO:0000256" key="6">
    <source>
        <dbReference type="SAM" id="Phobius"/>
    </source>
</evidence>
<dbReference type="PROSITE" id="PS50005">
    <property type="entry name" value="TPR"/>
    <property type="match status" value="2"/>
</dbReference>
<dbReference type="EC" id="2.7.13.3" evidence="2"/>
<keyword evidence="6" id="KW-0812">Transmembrane</keyword>
<comment type="catalytic activity">
    <reaction evidence="1">
        <text>ATP + protein L-histidine = ADP + protein N-phospho-L-histidine.</text>
        <dbReference type="EC" id="2.7.13.3"/>
    </reaction>
</comment>
<feature type="repeat" description="TPR" evidence="4">
    <location>
        <begin position="344"/>
        <end position="377"/>
    </location>
</feature>
<feature type="coiled-coil region" evidence="5">
    <location>
        <begin position="780"/>
        <end position="807"/>
    </location>
</feature>
<sequence>MKHFLLTFILCIWQGISWAQESYTYFIDGYSLGVVESACSKVGDTSRVAQLRENAKKTLAIKSYSQAFELAKQACDLSTSLNNKLGVAESLLLMAQVKYQQGLGAPETSKTPLYAQSHDYFLESLKAFEKLKATKKTSEVCLQIGLLYKEWGEFHEKAITYFKRSLELKENLNDLEGRAKVLQEISNSYTFLKDHEAAISYQLQLLDIYVEQKNDRQALNVRRSISSSYHELEKYDEALNQELKILDLKKKLSDSMGVVNSYNNLGYIHKHLKRYNDALHYFDKCLTLTRNYNANTIQASLMEKTVLMNKGIIYRNLLDYKNSNKNFYEALSIWVAKGKPEEIANIYNKIGKNYMAIGELESARNSFRQALSTAKDSQNNQFIAYINKELSEIYKKLGDDKNALECYQSYAKANDAYLMEQNKRQEELLQQQYKINITETDKKLAIAEKEIKEIELEKKRNENALLRRERELFLKKEELQKALLLNEQADKLKAKHELIILEQQYELDKKDKDNKLLQQQDSIRSLEVEKIALEEKQKEQVLALLKEKAYNQQLILDEQRAREGLFNGIFVALAIIVFLALRSYLVKKKANKILAQQNREIQTQRDKLEQAYYNLKQLSEIGKSITSNLSIGRIIETVFRNVRPLMDASVFGVGLYNELTKCLEFPGLKEKGETIIMISYDIKDKRRLAVKCFEDKQAIFVNDFQNEYRQYIEEIPPSVTGENSSSIIYLPLVVKEKAIGVITVQSFKKNAYSEYHLNILRNLAVHTAIALENASNFGQIKDKTIKLENTLKDLKAAQAQLIQSEKMASLGQLTAGIAHEINNPINFVYAGIDGLNTSLDALMEILDKYEEIEGLQGAQNVLEILNEINRLKEALYFEETKESVHDLINAIRDGAQRTAEIVEGLRNFSRINETELKKVNIHKGIESSLVLLNNKINQRQITVNRKYDPSSPEINCYPGQLNQVFMNLISNAIEAIHEKGEINIKSKNVEDYIVVTIKDNGVGMSKEVMDKIFDPFFTTKDLGKGTGLGLSISFGIIEKHKGKLEVKSKPGLGSTFTIYLPKNLESKKKLRKKAVAAVNA</sequence>
<dbReference type="Gene3D" id="1.25.40.10">
    <property type="entry name" value="Tetratricopeptide repeat domain"/>
    <property type="match status" value="2"/>
</dbReference>
<evidence type="ECO:0000256" key="3">
    <source>
        <dbReference type="ARBA" id="ARBA00022553"/>
    </source>
</evidence>
<feature type="repeat" description="TPR" evidence="4">
    <location>
        <begin position="259"/>
        <end position="292"/>
    </location>
</feature>
<dbReference type="InterPro" id="IPR003661">
    <property type="entry name" value="HisK_dim/P_dom"/>
</dbReference>
<dbReference type="Pfam" id="PF13185">
    <property type="entry name" value="GAF_2"/>
    <property type="match status" value="1"/>
</dbReference>
<dbReference type="InterPro" id="IPR004358">
    <property type="entry name" value="Sig_transdc_His_kin-like_C"/>
</dbReference>
<dbReference type="GO" id="GO:0005524">
    <property type="term" value="F:ATP binding"/>
    <property type="evidence" value="ECO:0007669"/>
    <property type="project" value="UniProtKB-KW"/>
</dbReference>
<keyword evidence="9" id="KW-1185">Reference proteome</keyword>
<evidence type="ECO:0000256" key="2">
    <source>
        <dbReference type="ARBA" id="ARBA00012438"/>
    </source>
</evidence>
<evidence type="ECO:0000313" key="9">
    <source>
        <dbReference type="Proteomes" id="UP001172083"/>
    </source>
</evidence>
<name>A0ABT8LCQ5_9BACT</name>
<dbReference type="Gene3D" id="3.30.565.10">
    <property type="entry name" value="Histidine kinase-like ATPase, C-terminal domain"/>
    <property type="match status" value="1"/>
</dbReference>
<dbReference type="Proteomes" id="UP001172083">
    <property type="component" value="Unassembled WGS sequence"/>
</dbReference>
<dbReference type="Pfam" id="PF13181">
    <property type="entry name" value="TPR_8"/>
    <property type="match status" value="3"/>
</dbReference>
<dbReference type="SUPFAM" id="SSF48452">
    <property type="entry name" value="TPR-like"/>
    <property type="match status" value="1"/>
</dbReference>
<gene>
    <name evidence="8" type="ORF">QQ020_20820</name>
</gene>
<dbReference type="SMART" id="SM00387">
    <property type="entry name" value="HATPase_c"/>
    <property type="match status" value="1"/>
</dbReference>
<feature type="coiled-coil region" evidence="5">
    <location>
        <begin position="430"/>
        <end position="536"/>
    </location>
</feature>
<protein>
    <recommendedName>
        <fullName evidence="2">histidine kinase</fullName>
        <ecNumber evidence="2">2.7.13.3</ecNumber>
    </recommendedName>
</protein>
<dbReference type="InterPro" id="IPR003594">
    <property type="entry name" value="HATPase_dom"/>
</dbReference>
<dbReference type="SMART" id="SM00028">
    <property type="entry name" value="TPR"/>
    <property type="match status" value="5"/>
</dbReference>
<keyword evidence="5" id="KW-0175">Coiled coil</keyword>
<dbReference type="SMART" id="SM00388">
    <property type="entry name" value="HisKA"/>
    <property type="match status" value="1"/>
</dbReference>
<dbReference type="Gene3D" id="1.10.287.130">
    <property type="match status" value="1"/>
</dbReference>
<dbReference type="InterPro" id="IPR005467">
    <property type="entry name" value="His_kinase_dom"/>
</dbReference>
<dbReference type="InterPro" id="IPR019734">
    <property type="entry name" value="TPR_rpt"/>
</dbReference>
<evidence type="ECO:0000256" key="1">
    <source>
        <dbReference type="ARBA" id="ARBA00000085"/>
    </source>
</evidence>
<feature type="domain" description="Histidine kinase" evidence="7">
    <location>
        <begin position="816"/>
        <end position="1064"/>
    </location>
</feature>